<dbReference type="FunFam" id="3.10.290.10:FF:000003">
    <property type="entry name" value="Pseudouridine synthase"/>
    <property type="match status" value="1"/>
</dbReference>
<dbReference type="Proteomes" id="UP000195787">
    <property type="component" value="Unassembled WGS sequence"/>
</dbReference>
<dbReference type="CDD" id="cd00165">
    <property type="entry name" value="S4"/>
    <property type="match status" value="1"/>
</dbReference>
<dbReference type="GeneID" id="303174052"/>
<sequence length="249" mass="27620">MNNQSTEGERVQKVLAAAGVASRRVVEDMIVDGRITVDGKIVTELGTRITPDARVTVDGKAIQLDVSKRYIMLNKPVGVVSTMKDENGRPDLQQYADRVGERVYNVGRLDEMTSGLLLMTNDGEVAHRLAHPSFEVPKTYIALVHGQLETRTLRRLREGFELEDGFIAADDVRVKGVKGGLTMVEITLHSGRNRIVRRMMLHVGHPVQELVRRSFGPLNLGTLGAGKTRQLTTMELRDVLTLVRDSPNT</sequence>
<dbReference type="AlphaFoldDB" id="A0A1R4GK35"/>
<organism evidence="7 8">
    <name type="scientific">Agrococcus casei LMG 22410</name>
    <dbReference type="NCBI Taxonomy" id="1255656"/>
    <lineage>
        <taxon>Bacteria</taxon>
        <taxon>Bacillati</taxon>
        <taxon>Actinomycetota</taxon>
        <taxon>Actinomycetes</taxon>
        <taxon>Micrococcales</taxon>
        <taxon>Microbacteriaceae</taxon>
        <taxon>Agrococcus</taxon>
    </lineage>
</organism>
<dbReference type="InterPro" id="IPR042092">
    <property type="entry name" value="PsdUridine_s_RsuA/RluB/E/F_cat"/>
</dbReference>
<dbReference type="InterPro" id="IPR050343">
    <property type="entry name" value="RsuA_PseudoU_synthase"/>
</dbReference>
<feature type="domain" description="RNA-binding S4" evidence="6">
    <location>
        <begin position="9"/>
        <end position="72"/>
    </location>
</feature>
<keyword evidence="3 5" id="KW-0413">Isomerase</keyword>
<dbReference type="RefSeq" id="WP_086992897.1">
    <property type="nucleotide sequence ID" value="NZ_FUHU01000045.1"/>
</dbReference>
<dbReference type="PANTHER" id="PTHR47683:SF2">
    <property type="entry name" value="RNA-BINDING S4 DOMAIN-CONTAINING PROTEIN"/>
    <property type="match status" value="1"/>
</dbReference>
<keyword evidence="8" id="KW-1185">Reference proteome</keyword>
<evidence type="ECO:0000313" key="8">
    <source>
        <dbReference type="Proteomes" id="UP000195787"/>
    </source>
</evidence>
<dbReference type="SUPFAM" id="SSF55120">
    <property type="entry name" value="Pseudouridine synthase"/>
    <property type="match status" value="1"/>
</dbReference>
<proteinExistence type="inferred from homology"/>
<dbReference type="Gene3D" id="3.30.70.1560">
    <property type="entry name" value="Alpha-L RNA-binding motif"/>
    <property type="match status" value="1"/>
</dbReference>
<evidence type="ECO:0000256" key="2">
    <source>
        <dbReference type="ARBA" id="ARBA00008348"/>
    </source>
</evidence>
<accession>A0A1R4GK35</accession>
<dbReference type="GO" id="GO:0000455">
    <property type="term" value="P:enzyme-directed rRNA pseudouridine synthesis"/>
    <property type="evidence" value="ECO:0007669"/>
    <property type="project" value="UniProtKB-ARBA"/>
</dbReference>
<dbReference type="OrthoDB" id="9807213at2"/>
<evidence type="ECO:0000256" key="1">
    <source>
        <dbReference type="ARBA" id="ARBA00000073"/>
    </source>
</evidence>
<dbReference type="GO" id="GO:0003723">
    <property type="term" value="F:RNA binding"/>
    <property type="evidence" value="ECO:0007669"/>
    <property type="project" value="UniProtKB-KW"/>
</dbReference>
<evidence type="ECO:0000259" key="6">
    <source>
        <dbReference type="SMART" id="SM00363"/>
    </source>
</evidence>
<evidence type="ECO:0000256" key="3">
    <source>
        <dbReference type="ARBA" id="ARBA00023235"/>
    </source>
</evidence>
<dbReference type="Pfam" id="PF01479">
    <property type="entry name" value="S4"/>
    <property type="match status" value="1"/>
</dbReference>
<dbReference type="InterPro" id="IPR000748">
    <property type="entry name" value="PsdUridine_synth_RsuA/RluB/E/F"/>
</dbReference>
<evidence type="ECO:0000256" key="5">
    <source>
        <dbReference type="RuleBase" id="RU003887"/>
    </source>
</evidence>
<dbReference type="InterPro" id="IPR020094">
    <property type="entry name" value="TruA/RsuA/RluB/E/F_N"/>
</dbReference>
<evidence type="ECO:0000256" key="4">
    <source>
        <dbReference type="PROSITE-ProRule" id="PRU00182"/>
    </source>
</evidence>
<dbReference type="InterPro" id="IPR006145">
    <property type="entry name" value="PsdUridine_synth_RsuA/RluA"/>
</dbReference>
<gene>
    <name evidence="7" type="ORF">CZ674_12615</name>
</gene>
<dbReference type="Gene3D" id="3.30.70.580">
    <property type="entry name" value="Pseudouridine synthase I, catalytic domain, N-terminal subdomain"/>
    <property type="match status" value="1"/>
</dbReference>
<dbReference type="CDD" id="cd02870">
    <property type="entry name" value="PseudoU_synth_RsuA_like"/>
    <property type="match status" value="1"/>
</dbReference>
<dbReference type="SUPFAM" id="SSF55174">
    <property type="entry name" value="Alpha-L RNA-binding motif"/>
    <property type="match status" value="1"/>
</dbReference>
<name>A0A1R4GK35_9MICO</name>
<dbReference type="PANTHER" id="PTHR47683">
    <property type="entry name" value="PSEUDOURIDINE SYNTHASE FAMILY PROTEIN-RELATED"/>
    <property type="match status" value="1"/>
</dbReference>
<keyword evidence="4" id="KW-0694">RNA-binding</keyword>
<reference evidence="7 8" key="1">
    <citation type="submission" date="2017-02" db="EMBL/GenBank/DDBJ databases">
        <authorList>
            <person name="Peterson S.W."/>
        </authorList>
    </citation>
    <scope>NUCLEOTIDE SEQUENCE [LARGE SCALE GENOMIC DNA]</scope>
    <source>
        <strain evidence="7 8">LMG 22410</strain>
    </source>
</reference>
<dbReference type="EMBL" id="FUHU01000045">
    <property type="protein sequence ID" value="SJM68453.1"/>
    <property type="molecule type" value="Genomic_DNA"/>
</dbReference>
<dbReference type="InterPro" id="IPR018496">
    <property type="entry name" value="PsdUridine_synth_RsuA/RluB_CS"/>
</dbReference>
<dbReference type="GO" id="GO:0120159">
    <property type="term" value="F:rRNA pseudouridine synthase activity"/>
    <property type="evidence" value="ECO:0007669"/>
    <property type="project" value="UniProtKB-ARBA"/>
</dbReference>
<dbReference type="InterPro" id="IPR002942">
    <property type="entry name" value="S4_RNA-bd"/>
</dbReference>
<evidence type="ECO:0000313" key="7">
    <source>
        <dbReference type="EMBL" id="SJM68453.1"/>
    </source>
</evidence>
<dbReference type="SMART" id="SM00363">
    <property type="entry name" value="S4"/>
    <property type="match status" value="1"/>
</dbReference>
<dbReference type="Pfam" id="PF00849">
    <property type="entry name" value="PseudoU_synth_2"/>
    <property type="match status" value="1"/>
</dbReference>
<dbReference type="PROSITE" id="PS50889">
    <property type="entry name" value="S4"/>
    <property type="match status" value="1"/>
</dbReference>
<dbReference type="Gene3D" id="3.10.290.10">
    <property type="entry name" value="RNA-binding S4 domain"/>
    <property type="match status" value="1"/>
</dbReference>
<dbReference type="NCBIfam" id="TIGR00093">
    <property type="entry name" value="pseudouridine synthase"/>
    <property type="match status" value="1"/>
</dbReference>
<dbReference type="InterPro" id="IPR036986">
    <property type="entry name" value="S4_RNA-bd_sf"/>
</dbReference>
<comment type="similarity">
    <text evidence="2 5">Belongs to the pseudouridine synthase RsuA family.</text>
</comment>
<comment type="catalytic activity">
    <reaction evidence="1">
        <text>a uridine in RNA = a pseudouridine in RNA</text>
        <dbReference type="Rhea" id="RHEA:48348"/>
        <dbReference type="Rhea" id="RHEA-COMP:12068"/>
        <dbReference type="Rhea" id="RHEA-COMP:12069"/>
        <dbReference type="ChEBI" id="CHEBI:65314"/>
        <dbReference type="ChEBI" id="CHEBI:65315"/>
    </reaction>
</comment>
<protein>
    <recommendedName>
        <fullName evidence="5">Pseudouridine synthase</fullName>
        <ecNumber evidence="5">5.4.99.-</ecNumber>
    </recommendedName>
</protein>
<keyword evidence="7" id="KW-0456">Lyase</keyword>
<dbReference type="InterPro" id="IPR020103">
    <property type="entry name" value="PsdUridine_synth_cat_dom_sf"/>
</dbReference>
<dbReference type="PROSITE" id="PS01149">
    <property type="entry name" value="PSI_RSU"/>
    <property type="match status" value="1"/>
</dbReference>
<dbReference type="GO" id="GO:0016829">
    <property type="term" value="F:lyase activity"/>
    <property type="evidence" value="ECO:0007669"/>
    <property type="project" value="UniProtKB-KW"/>
</dbReference>
<dbReference type="EC" id="5.4.99.-" evidence="5"/>